<dbReference type="Pfam" id="PF00106">
    <property type="entry name" value="adh_short"/>
    <property type="match status" value="1"/>
</dbReference>
<feature type="chain" id="PRO_5012963739" evidence="3">
    <location>
        <begin position="21"/>
        <end position="254"/>
    </location>
</feature>
<keyword evidence="3" id="KW-0732">Signal</keyword>
<feature type="signal peptide" evidence="3">
    <location>
        <begin position="1"/>
        <end position="20"/>
    </location>
</feature>
<dbReference type="InterPro" id="IPR036291">
    <property type="entry name" value="NAD(P)-bd_dom_sf"/>
</dbReference>
<dbReference type="EC" id="1.1.1.100" evidence="4"/>
<dbReference type="PRINTS" id="PR00081">
    <property type="entry name" value="GDHRDH"/>
</dbReference>
<reference evidence="5" key="1">
    <citation type="submission" date="2017-05" db="EMBL/GenBank/DDBJ databases">
        <authorList>
            <person name="Rodrigo-Torres L."/>
            <person name="Arahal R. D."/>
            <person name="Lucena T."/>
        </authorList>
    </citation>
    <scope>NUCLEOTIDE SEQUENCE [LARGE SCALE GENOMIC DNA]</scope>
    <source>
        <strain evidence="5">CECT 8621</strain>
    </source>
</reference>
<evidence type="ECO:0000256" key="3">
    <source>
        <dbReference type="SAM" id="SignalP"/>
    </source>
</evidence>
<evidence type="ECO:0000256" key="1">
    <source>
        <dbReference type="ARBA" id="ARBA00006484"/>
    </source>
</evidence>
<dbReference type="GO" id="GO:0004316">
    <property type="term" value="F:3-oxoacyl-[acyl-carrier-protein] reductase (NADPH) activity"/>
    <property type="evidence" value="ECO:0007669"/>
    <property type="project" value="UniProtKB-EC"/>
</dbReference>
<dbReference type="EMBL" id="FXYE01000001">
    <property type="protein sequence ID" value="SMX34744.1"/>
    <property type="molecule type" value="Genomic_DNA"/>
</dbReference>
<keyword evidence="5" id="KW-1185">Reference proteome</keyword>
<dbReference type="AlphaFoldDB" id="A0A238JX57"/>
<dbReference type="SUPFAM" id="SSF51735">
    <property type="entry name" value="NAD(P)-binding Rossmann-fold domains"/>
    <property type="match status" value="1"/>
</dbReference>
<dbReference type="InterPro" id="IPR002347">
    <property type="entry name" value="SDR_fam"/>
</dbReference>
<proteinExistence type="inferred from homology"/>
<dbReference type="OrthoDB" id="9810734at2"/>
<evidence type="ECO:0000313" key="4">
    <source>
        <dbReference type="EMBL" id="SMX34744.1"/>
    </source>
</evidence>
<evidence type="ECO:0000313" key="5">
    <source>
        <dbReference type="Proteomes" id="UP000202922"/>
    </source>
</evidence>
<dbReference type="PANTHER" id="PTHR43669">
    <property type="entry name" value="5-KETO-D-GLUCONATE 5-REDUCTASE"/>
    <property type="match status" value="1"/>
</dbReference>
<comment type="similarity">
    <text evidence="1">Belongs to the short-chain dehydrogenases/reductases (SDR) family.</text>
</comment>
<dbReference type="RefSeq" id="WP_093966573.1">
    <property type="nucleotide sequence ID" value="NZ_FXYE01000001.1"/>
</dbReference>
<protein>
    <submittedName>
        <fullName evidence="4">3-oxoacyl-[acyl-carrier-protein] reductase FabG</fullName>
        <ecNumber evidence="4">1.1.1.100</ecNumber>
    </submittedName>
</protein>
<dbReference type="Gene3D" id="3.40.50.720">
    <property type="entry name" value="NAD(P)-binding Rossmann-like Domain"/>
    <property type="match status" value="1"/>
</dbReference>
<dbReference type="Proteomes" id="UP000202922">
    <property type="component" value="Unassembled WGS sequence"/>
</dbReference>
<evidence type="ECO:0000256" key="2">
    <source>
        <dbReference type="ARBA" id="ARBA00023002"/>
    </source>
</evidence>
<name>A0A238JX57_9RHOB</name>
<dbReference type="PANTHER" id="PTHR43669:SF3">
    <property type="entry name" value="ALCOHOL DEHYDROGENASE, PUTATIVE (AFU_ORTHOLOGUE AFUA_3G03445)-RELATED"/>
    <property type="match status" value="1"/>
</dbReference>
<gene>
    <name evidence="4" type="primary">fabG_5</name>
    <name evidence="4" type="ORF">COL8621_01467</name>
</gene>
<keyword evidence="2 4" id="KW-0560">Oxidoreductase</keyword>
<sequence>MNNAAPYVALLIGASRGIGAACAYAFAARGAQVCLTARNAARLNAVKGSVQARGHSVWAQPSDITDADQMQTVVNAAVAEFGRVDTVINFAAATGPLDRPSWEVAQKDWEAAVSTNMTGTYNVIRATLPTLQKQGRGALLFASSPFGDSVQTGMGAYAASRAGAHALVRQTAAELSGTEIGACLVFPGKTETDGLADFRRARGGAGSAAPVASAEVMANLFVWAAMQSPWDINGADLSWSDPQVRNSAMSLGAA</sequence>
<accession>A0A238JX57</accession>
<dbReference type="CDD" id="cd05233">
    <property type="entry name" value="SDR_c"/>
    <property type="match status" value="1"/>
</dbReference>
<organism evidence="4 5">
    <name type="scientific">Actibacterium lipolyticum</name>
    <dbReference type="NCBI Taxonomy" id="1524263"/>
    <lineage>
        <taxon>Bacteria</taxon>
        <taxon>Pseudomonadati</taxon>
        <taxon>Pseudomonadota</taxon>
        <taxon>Alphaproteobacteria</taxon>
        <taxon>Rhodobacterales</taxon>
        <taxon>Roseobacteraceae</taxon>
        <taxon>Actibacterium</taxon>
    </lineage>
</organism>